<feature type="compositionally biased region" description="Low complexity" evidence="4">
    <location>
        <begin position="501"/>
        <end position="516"/>
    </location>
</feature>
<dbReference type="Gene3D" id="3.30.1370.120">
    <property type="match status" value="4"/>
</dbReference>
<organism evidence="7 8">
    <name type="scientific">Symmachiella macrocystis</name>
    <dbReference type="NCBI Taxonomy" id="2527985"/>
    <lineage>
        <taxon>Bacteria</taxon>
        <taxon>Pseudomonadati</taxon>
        <taxon>Planctomycetota</taxon>
        <taxon>Planctomycetia</taxon>
        <taxon>Planctomycetales</taxon>
        <taxon>Planctomycetaceae</taxon>
        <taxon>Symmachiella</taxon>
    </lineage>
</organism>
<feature type="region of interest" description="Disordered" evidence="4">
    <location>
        <begin position="778"/>
        <end position="812"/>
    </location>
</feature>
<evidence type="ECO:0000256" key="5">
    <source>
        <dbReference type="SAM" id="SignalP"/>
    </source>
</evidence>
<dbReference type="GO" id="GO:0015627">
    <property type="term" value="C:type II protein secretion system complex"/>
    <property type="evidence" value="ECO:0007669"/>
    <property type="project" value="TreeGrafter"/>
</dbReference>
<feature type="compositionally biased region" description="Basic and acidic residues" evidence="4">
    <location>
        <begin position="517"/>
        <end position="536"/>
    </location>
</feature>
<dbReference type="InterPro" id="IPR050810">
    <property type="entry name" value="Bact_Secretion_Sys_Channel"/>
</dbReference>
<feature type="region of interest" description="Disordered" evidence="4">
    <location>
        <begin position="26"/>
        <end position="46"/>
    </location>
</feature>
<name>A0A5C6B5Q4_9PLAN</name>
<dbReference type="OrthoDB" id="221929at2"/>
<dbReference type="GO" id="GO:0016020">
    <property type="term" value="C:membrane"/>
    <property type="evidence" value="ECO:0007669"/>
    <property type="project" value="UniProtKB-SubCell"/>
</dbReference>
<feature type="compositionally biased region" description="Basic and acidic residues" evidence="4">
    <location>
        <begin position="784"/>
        <end position="798"/>
    </location>
</feature>
<accession>A0A5C6B5Q4</accession>
<dbReference type="AlphaFoldDB" id="A0A5C6B5Q4"/>
<evidence type="ECO:0000313" key="8">
    <source>
        <dbReference type="Proteomes" id="UP000320735"/>
    </source>
</evidence>
<feature type="compositionally biased region" description="Polar residues" evidence="4">
    <location>
        <begin position="1157"/>
        <end position="1178"/>
    </location>
</feature>
<comment type="subcellular location">
    <subcellularLocation>
        <location evidence="1">Membrane</location>
    </subcellularLocation>
</comment>
<evidence type="ECO:0000256" key="2">
    <source>
        <dbReference type="ARBA" id="ARBA00022729"/>
    </source>
</evidence>
<evidence type="ECO:0000256" key="3">
    <source>
        <dbReference type="ARBA" id="ARBA00023136"/>
    </source>
</evidence>
<feature type="region of interest" description="Disordered" evidence="4">
    <location>
        <begin position="1157"/>
        <end position="1231"/>
    </location>
</feature>
<dbReference type="EMBL" id="SJPP01000003">
    <property type="protein sequence ID" value="TWU07097.1"/>
    <property type="molecule type" value="Genomic_DNA"/>
</dbReference>
<evidence type="ECO:0000256" key="4">
    <source>
        <dbReference type="SAM" id="MobiDB-lite"/>
    </source>
</evidence>
<dbReference type="PANTHER" id="PTHR30332">
    <property type="entry name" value="PROBABLE GENERAL SECRETION PATHWAY PROTEIN D"/>
    <property type="match status" value="1"/>
</dbReference>
<feature type="signal peptide" evidence="5">
    <location>
        <begin position="1"/>
        <end position="21"/>
    </location>
</feature>
<comment type="caution">
    <text evidence="7">The sequence shown here is derived from an EMBL/GenBank/DDBJ whole genome shotgun (WGS) entry which is preliminary data.</text>
</comment>
<dbReference type="RefSeq" id="WP_146373913.1">
    <property type="nucleotide sequence ID" value="NZ_SJPP01000003.1"/>
</dbReference>
<feature type="compositionally biased region" description="Basic and acidic residues" evidence="4">
    <location>
        <begin position="235"/>
        <end position="265"/>
    </location>
</feature>
<dbReference type="InterPro" id="IPR005644">
    <property type="entry name" value="NolW-like"/>
</dbReference>
<feature type="region of interest" description="Disordered" evidence="4">
    <location>
        <begin position="500"/>
        <end position="549"/>
    </location>
</feature>
<evidence type="ECO:0000259" key="6">
    <source>
        <dbReference type="Pfam" id="PF03958"/>
    </source>
</evidence>
<feature type="domain" description="NolW-like" evidence="6">
    <location>
        <begin position="1027"/>
        <end position="1120"/>
    </location>
</feature>
<keyword evidence="8" id="KW-1185">Reference proteome</keyword>
<reference evidence="7 8" key="1">
    <citation type="submission" date="2019-02" db="EMBL/GenBank/DDBJ databases">
        <title>Deep-cultivation of Planctomycetes and their phenomic and genomic characterization uncovers novel biology.</title>
        <authorList>
            <person name="Wiegand S."/>
            <person name="Jogler M."/>
            <person name="Boedeker C."/>
            <person name="Pinto D."/>
            <person name="Vollmers J."/>
            <person name="Rivas-Marin E."/>
            <person name="Kohn T."/>
            <person name="Peeters S.H."/>
            <person name="Heuer A."/>
            <person name="Rast P."/>
            <person name="Oberbeckmann S."/>
            <person name="Bunk B."/>
            <person name="Jeske O."/>
            <person name="Meyerdierks A."/>
            <person name="Storesund J.E."/>
            <person name="Kallscheuer N."/>
            <person name="Luecker S."/>
            <person name="Lage O.M."/>
            <person name="Pohl T."/>
            <person name="Merkel B.J."/>
            <person name="Hornburger P."/>
            <person name="Mueller R.-W."/>
            <person name="Bruemmer F."/>
            <person name="Labrenz M."/>
            <person name="Spormann A.M."/>
            <person name="Op Den Camp H."/>
            <person name="Overmann J."/>
            <person name="Amann R."/>
            <person name="Jetten M.S.M."/>
            <person name="Mascher T."/>
            <person name="Medema M.H."/>
            <person name="Devos D.P."/>
            <person name="Kaster A.-K."/>
            <person name="Ovreas L."/>
            <person name="Rohde M."/>
            <person name="Galperin M.Y."/>
            <person name="Jogler C."/>
        </authorList>
    </citation>
    <scope>NUCLEOTIDE SEQUENCE [LARGE SCALE GENOMIC DNA]</scope>
    <source>
        <strain evidence="7 8">CA54</strain>
    </source>
</reference>
<evidence type="ECO:0000256" key="1">
    <source>
        <dbReference type="ARBA" id="ARBA00004370"/>
    </source>
</evidence>
<feature type="chain" id="PRO_5022659364" evidence="5">
    <location>
        <begin position="22"/>
        <end position="1231"/>
    </location>
</feature>
<feature type="domain" description="NolW-like" evidence="6">
    <location>
        <begin position="920"/>
        <end position="1013"/>
    </location>
</feature>
<feature type="region of interest" description="Disordered" evidence="4">
    <location>
        <begin position="221"/>
        <end position="279"/>
    </location>
</feature>
<feature type="compositionally biased region" description="Basic and acidic residues" evidence="4">
    <location>
        <begin position="193"/>
        <end position="204"/>
    </location>
</feature>
<dbReference type="Pfam" id="PF03958">
    <property type="entry name" value="Secretin_N"/>
    <property type="match status" value="4"/>
</dbReference>
<feature type="domain" description="NolW-like" evidence="6">
    <location>
        <begin position="474"/>
        <end position="583"/>
    </location>
</feature>
<protein>
    <submittedName>
        <fullName evidence="7">Bacterial type II/III secretion system short domain protein</fullName>
    </submittedName>
</protein>
<evidence type="ECO:0000313" key="7">
    <source>
        <dbReference type="EMBL" id="TWU07097.1"/>
    </source>
</evidence>
<proteinExistence type="predicted"/>
<dbReference type="InterPro" id="IPR038591">
    <property type="entry name" value="NolW-like_sf"/>
</dbReference>
<dbReference type="PANTHER" id="PTHR30332:SF24">
    <property type="entry name" value="SECRETIN GSPD-RELATED"/>
    <property type="match status" value="1"/>
</dbReference>
<dbReference type="Proteomes" id="UP000320735">
    <property type="component" value="Unassembled WGS sequence"/>
</dbReference>
<feature type="domain" description="NolW-like" evidence="6">
    <location>
        <begin position="601"/>
        <end position="658"/>
    </location>
</feature>
<keyword evidence="2 5" id="KW-0732">Signal</keyword>
<sequence precursor="true">MREYSTRLMILLLLAMFQVLASEPVEAQERGGRRGGGFNRGGGMGRGGFGGGRSGLLGALSREQAQTEINLTAEQSEKFEALREKISEQSRELFSGMRDAAPEERQELFEKARAEGQKLQAEADAELKTILTADQVARLQQVSWQMQGARALDNEEVNSQLKLTAEQLEQISAIVEEANESRRGSFGGRRRGNGGDRPSREEQRAELDAKLVAVLTQEQQQQWTAMLGPTVDGLNEPRRRGRDSGRNRSNRDRSEEKPDQKKRAQTEAAIPSNLAPTDGTVVADLSAAPTKSEVTESAQTEDDANLLSFNFRYAPWEMVLRRFAEEAQLNLQMDVVPPGTLNYFDKGRYTPTQALDVLNGYLLQKGYLLVRRDRFLVVVNIDDGIPPNLVPQVTVEELQNRGNNELVSIVVSLPGTDTETVSEEVTAMLGPQGKVVPMANLSRLVITDTGGNLRRIHRLLVGDNDGPKKSQKFRAFPLKYVSAIDADKIVRDLFGLPARGSANNVSATSSSNSASDRYSRFRGSRDRGRDDRRESSRTPPAPPSTTGDAVRLAIDERTNSLLVTASPENLMIVEEALQSVDVGEGPGGVAIGGSSNRPQLEVYEVQSADPREVTKTLDALLPGVVVNEDGRARRIHILATPDEHRQIRAIIDQLDGAGSGQGVTVVNLTQLDPLAAAGTLRSLFEGDGGNVPTIEPDIAGRRLLVRGTTEQLAQIKTLLAQLGEDGTRQAGVGSQDRGPIRTISLGGRDSGELIKLLQQVWGQSSKNPIRVVVPSAVAPTMRSESPEQSKRKPARPVEAEPAVLRQDSSEADATIDEALENTVTSSESDLDSDLDEDLDAFLDELEKGVDAELNDAEFNDEVAVAPTVEESTTQTGAPIVIAPNGGNLIIASEDAEALNRVENLIETLARAAPRKRQWTVFYLRSSDALETASTLGELFPAGSVAAPTSGGGTSLVGSLSSLGGSLMDMSGLSSLGAGTESLRIIPEPRLNALFVSGPAVQIDEIENVLKILDGGDLPESLRERLPRRIALEHADVNEVAAIVREVYKDYMEEPNRGGRGGGGGNPLAMMLGGGQQQAPAAGVGIKLTLGVDARTNTLIVAASNALFEQIAEMVESIDQSAADAQQTVRVVSIDADSAPLIEQSLGSLFGKIKVSTTTGSARASKPAESTNNSSSGSAEEQRSKEIRQFFERRMRERMQGGGDRGRGGRGRRSERSGDRGGFSGARGQRSR</sequence>
<dbReference type="GO" id="GO:0009306">
    <property type="term" value="P:protein secretion"/>
    <property type="evidence" value="ECO:0007669"/>
    <property type="project" value="TreeGrafter"/>
</dbReference>
<keyword evidence="3" id="KW-0472">Membrane</keyword>
<feature type="compositionally biased region" description="Basic and acidic residues" evidence="4">
    <location>
        <begin position="1179"/>
        <end position="1218"/>
    </location>
</feature>
<gene>
    <name evidence="7" type="ORF">CA54_55020</name>
</gene>
<feature type="region of interest" description="Disordered" evidence="4">
    <location>
        <begin position="179"/>
        <end position="204"/>
    </location>
</feature>
<feature type="compositionally biased region" description="Gly residues" evidence="4">
    <location>
        <begin position="34"/>
        <end position="46"/>
    </location>
</feature>